<feature type="region of interest" description="Disordered" evidence="1">
    <location>
        <begin position="137"/>
        <end position="169"/>
    </location>
</feature>
<sequence>MSESIQSGTATPTDRAQHTVAALFDSRAEAERAVDALIEEGFDRNDVRLTPESERDHEGSDVVEAPRADTGFWASLRDMFFPEEDRHVYAEGLRRGGYLVSVHTSPEHYEKAIDILDDEGTIDLDEREAAWRTQGWSGYAGSDYEPGSSLGGDAAPAAPTARAAPASMTTAEDAFNIEGARQGEQALPNAEETSRVGKRIVRGDQMRVRSYVVETRNETVGDAVRRTEVEVQDERNVRGAGEPGRR</sequence>
<protein>
    <recommendedName>
        <fullName evidence="3">DUF2382 domain-containing protein</fullName>
    </recommendedName>
</protein>
<name>A0AAU7JBR3_9HYPH</name>
<proteinExistence type="predicted"/>
<evidence type="ECO:0008006" key="3">
    <source>
        <dbReference type="Google" id="ProtNLM"/>
    </source>
</evidence>
<evidence type="ECO:0000313" key="2">
    <source>
        <dbReference type="EMBL" id="XBO37713.1"/>
    </source>
</evidence>
<accession>A0AAU7JBR3</accession>
<dbReference type="EMBL" id="CP157484">
    <property type="protein sequence ID" value="XBO37713.1"/>
    <property type="molecule type" value="Genomic_DNA"/>
</dbReference>
<gene>
    <name evidence="2" type="ORF">ABEG18_18585</name>
</gene>
<dbReference type="AlphaFoldDB" id="A0AAU7JBR3"/>
<feature type="compositionally biased region" description="Low complexity" evidence="1">
    <location>
        <begin position="154"/>
        <end position="169"/>
    </location>
</feature>
<reference evidence="2" key="1">
    <citation type="submission" date="2024-05" db="EMBL/GenBank/DDBJ databases">
        <authorList>
            <person name="Kim S."/>
            <person name="Heo J."/>
            <person name="Choi H."/>
            <person name="Choi Y."/>
            <person name="Kwon S.-W."/>
            <person name="Kim Y."/>
        </authorList>
    </citation>
    <scope>NUCLEOTIDE SEQUENCE</scope>
    <source>
        <strain evidence="2">KACC 23698</strain>
    </source>
</reference>
<organism evidence="2">
    <name type="scientific">Alsobacter sp. KACC 23698</name>
    <dbReference type="NCBI Taxonomy" id="3149229"/>
    <lineage>
        <taxon>Bacteria</taxon>
        <taxon>Pseudomonadati</taxon>
        <taxon>Pseudomonadota</taxon>
        <taxon>Alphaproteobacteria</taxon>
        <taxon>Hyphomicrobiales</taxon>
        <taxon>Alsobacteraceae</taxon>
        <taxon>Alsobacter</taxon>
    </lineage>
</organism>
<evidence type="ECO:0000256" key="1">
    <source>
        <dbReference type="SAM" id="MobiDB-lite"/>
    </source>
</evidence>
<feature type="region of interest" description="Disordered" evidence="1">
    <location>
        <begin position="41"/>
        <end position="62"/>
    </location>
</feature>
<dbReference type="RefSeq" id="WP_406854540.1">
    <property type="nucleotide sequence ID" value="NZ_CP157484.1"/>
</dbReference>